<proteinExistence type="inferred from homology"/>
<dbReference type="Pfam" id="PF00004">
    <property type="entry name" value="AAA"/>
    <property type="match status" value="1"/>
</dbReference>
<dbReference type="GO" id="GO:0000731">
    <property type="term" value="P:DNA synthesis involved in DNA repair"/>
    <property type="evidence" value="ECO:0007669"/>
    <property type="project" value="TreeGrafter"/>
</dbReference>
<evidence type="ECO:0000313" key="7">
    <source>
        <dbReference type="EMBL" id="PJE63279.1"/>
    </source>
</evidence>
<gene>
    <name evidence="7" type="ORF">COU88_00385</name>
</gene>
<feature type="domain" description="AAA+ ATPase" evidence="6">
    <location>
        <begin position="36"/>
        <end position="152"/>
    </location>
</feature>
<dbReference type="CDD" id="cd18139">
    <property type="entry name" value="HLD_clamp_RarA"/>
    <property type="match status" value="1"/>
</dbReference>
<dbReference type="GO" id="GO:0008047">
    <property type="term" value="F:enzyme activator activity"/>
    <property type="evidence" value="ECO:0007669"/>
    <property type="project" value="TreeGrafter"/>
</dbReference>
<dbReference type="InterPro" id="IPR003593">
    <property type="entry name" value="AAA+_ATPase"/>
</dbReference>
<dbReference type="Pfam" id="PF16193">
    <property type="entry name" value="AAA_assoc_2"/>
    <property type="match status" value="1"/>
</dbReference>
<dbReference type="Proteomes" id="UP000229554">
    <property type="component" value="Unassembled WGS sequence"/>
</dbReference>
<dbReference type="Gene3D" id="1.10.3710.10">
    <property type="entry name" value="DNA polymerase III clamp loader subunits, C-terminal domain"/>
    <property type="match status" value="1"/>
</dbReference>
<organism evidence="7 8">
    <name type="scientific">Candidatus Roizmanbacteria bacterium CG10_big_fil_rev_8_21_14_0_10_39_6</name>
    <dbReference type="NCBI Taxonomy" id="1974853"/>
    <lineage>
        <taxon>Bacteria</taxon>
        <taxon>Candidatus Roizmaniibacteriota</taxon>
    </lineage>
</organism>
<dbReference type="InterPro" id="IPR027417">
    <property type="entry name" value="P-loop_NTPase"/>
</dbReference>
<dbReference type="FunFam" id="3.40.50.300:FF:000137">
    <property type="entry name" value="Replication-associated recombination protein A"/>
    <property type="match status" value="1"/>
</dbReference>
<accession>A0A2M8KTN4</accession>
<dbReference type="Gene3D" id="1.10.8.60">
    <property type="match status" value="1"/>
</dbReference>
<evidence type="ECO:0000256" key="5">
    <source>
        <dbReference type="ARBA" id="ARBA00022840"/>
    </source>
</evidence>
<dbReference type="Pfam" id="PF12002">
    <property type="entry name" value="MgsA_C"/>
    <property type="match status" value="1"/>
</dbReference>
<name>A0A2M8KTN4_9BACT</name>
<keyword evidence="4" id="KW-0547">Nucleotide-binding</keyword>
<evidence type="ECO:0000256" key="4">
    <source>
        <dbReference type="ARBA" id="ARBA00022741"/>
    </source>
</evidence>
<protein>
    <submittedName>
        <fullName evidence="7">AAA family ATPase</fullName>
    </submittedName>
</protein>
<keyword evidence="5" id="KW-0067">ATP-binding</keyword>
<comment type="function">
    <text evidence="1">DNA-dependent ATPase that plays important roles in cellular responses to stalled DNA replication processes.</text>
</comment>
<dbReference type="FunFam" id="1.20.272.10:FF:000001">
    <property type="entry name" value="Putative AAA family ATPase"/>
    <property type="match status" value="1"/>
</dbReference>
<dbReference type="Gene3D" id="3.40.50.300">
    <property type="entry name" value="P-loop containing nucleotide triphosphate hydrolases"/>
    <property type="match status" value="1"/>
</dbReference>
<comment type="similarity">
    <text evidence="2">Belongs to the AAA ATPase family. RarA/MGS1/WRNIP1 subfamily.</text>
</comment>
<dbReference type="GO" id="GO:0005524">
    <property type="term" value="F:ATP binding"/>
    <property type="evidence" value="ECO:0007669"/>
    <property type="project" value="UniProtKB-KW"/>
</dbReference>
<evidence type="ECO:0000256" key="3">
    <source>
        <dbReference type="ARBA" id="ARBA00022705"/>
    </source>
</evidence>
<dbReference type="InterPro" id="IPR021886">
    <property type="entry name" value="MgsA_C"/>
</dbReference>
<dbReference type="EMBL" id="PFED01000015">
    <property type="protein sequence ID" value="PJE63279.1"/>
    <property type="molecule type" value="Genomic_DNA"/>
</dbReference>
<evidence type="ECO:0000256" key="1">
    <source>
        <dbReference type="ARBA" id="ARBA00002393"/>
    </source>
</evidence>
<dbReference type="GO" id="GO:0006261">
    <property type="term" value="P:DNA-templated DNA replication"/>
    <property type="evidence" value="ECO:0007669"/>
    <property type="project" value="TreeGrafter"/>
</dbReference>
<dbReference type="GO" id="GO:0003677">
    <property type="term" value="F:DNA binding"/>
    <property type="evidence" value="ECO:0007669"/>
    <property type="project" value="InterPro"/>
</dbReference>
<dbReference type="SUPFAM" id="SSF52540">
    <property type="entry name" value="P-loop containing nucleoside triphosphate hydrolases"/>
    <property type="match status" value="1"/>
</dbReference>
<dbReference type="PANTHER" id="PTHR13779">
    <property type="entry name" value="WERNER HELICASE-INTERACTING PROTEIN 1 FAMILY MEMBER"/>
    <property type="match status" value="1"/>
</dbReference>
<evidence type="ECO:0000313" key="8">
    <source>
        <dbReference type="Proteomes" id="UP000229554"/>
    </source>
</evidence>
<dbReference type="CDD" id="cd00009">
    <property type="entry name" value="AAA"/>
    <property type="match status" value="1"/>
</dbReference>
<dbReference type="GO" id="GO:0016887">
    <property type="term" value="F:ATP hydrolysis activity"/>
    <property type="evidence" value="ECO:0007669"/>
    <property type="project" value="InterPro"/>
</dbReference>
<dbReference type="AlphaFoldDB" id="A0A2M8KTN4"/>
<dbReference type="SUPFAM" id="SSF48019">
    <property type="entry name" value="post-AAA+ oligomerization domain-like"/>
    <property type="match status" value="1"/>
</dbReference>
<sequence>MTLAHDIRPTTLKEFIGQGHLVGKGKVIERMIKSGNLFSMIFWGPPGCGKTTLAQLLARQFDAHFYMLSGVTSGKEDLLKIVRVAQEHTLFQKKTILFIDEIHRWNKAQQDALLPYVENGTITLIGATTENPSFEIISPLLSRTRIFIFYPLQDNELKKVVTRALTDTKKGLGTYKKTVDIKAFQTLYTLCSGDARVLLNTLEIACLNYPEKKITAQIVTEIFQSRAHRLYDKKGEMHYNLISAYIKSMRAGESEAALYYMIRMVESGEEPTFIARRMIIFASEDVGLADRAASIVANQAYSAVSVIGMPEAQLILAHATIYLSQAKKSRTVANMLNNTKTLVERYPNEPVPLHLRNAPTKFMKSIGYAKNYAWTDEYVGVKDNLSFFPETIKNKK</sequence>
<keyword evidence="3" id="KW-0235">DNA replication</keyword>
<comment type="caution">
    <text evidence="7">The sequence shown here is derived from an EMBL/GenBank/DDBJ whole genome shotgun (WGS) entry which is preliminary data.</text>
</comment>
<dbReference type="InterPro" id="IPR008921">
    <property type="entry name" value="DNA_pol3_clamp-load_cplx_C"/>
</dbReference>
<dbReference type="Gene3D" id="1.20.272.10">
    <property type="match status" value="1"/>
</dbReference>
<dbReference type="InterPro" id="IPR003959">
    <property type="entry name" value="ATPase_AAA_core"/>
</dbReference>
<dbReference type="GO" id="GO:0017116">
    <property type="term" value="F:single-stranded DNA helicase activity"/>
    <property type="evidence" value="ECO:0007669"/>
    <property type="project" value="TreeGrafter"/>
</dbReference>
<dbReference type="PANTHER" id="PTHR13779:SF7">
    <property type="entry name" value="ATPASE WRNIP1"/>
    <property type="match status" value="1"/>
</dbReference>
<dbReference type="SMART" id="SM00382">
    <property type="entry name" value="AAA"/>
    <property type="match status" value="1"/>
</dbReference>
<evidence type="ECO:0000256" key="2">
    <source>
        <dbReference type="ARBA" id="ARBA00008959"/>
    </source>
</evidence>
<reference evidence="8" key="1">
    <citation type="submission" date="2017-09" db="EMBL/GenBank/DDBJ databases">
        <title>Depth-based differentiation of microbial function through sediment-hosted aquifers and enrichment of novel symbionts in the deep terrestrial subsurface.</title>
        <authorList>
            <person name="Probst A.J."/>
            <person name="Ladd B."/>
            <person name="Jarett J.K."/>
            <person name="Geller-Mcgrath D.E."/>
            <person name="Sieber C.M.K."/>
            <person name="Emerson J.B."/>
            <person name="Anantharaman K."/>
            <person name="Thomas B.C."/>
            <person name="Malmstrom R."/>
            <person name="Stieglmeier M."/>
            <person name="Klingl A."/>
            <person name="Woyke T."/>
            <person name="Ryan C.M."/>
            <person name="Banfield J.F."/>
        </authorList>
    </citation>
    <scope>NUCLEOTIDE SEQUENCE [LARGE SCALE GENOMIC DNA]</scope>
</reference>
<dbReference type="InterPro" id="IPR051314">
    <property type="entry name" value="AAA_ATPase_RarA/MGS1/WRNIP1"/>
</dbReference>
<dbReference type="InterPro" id="IPR032423">
    <property type="entry name" value="AAA_assoc_2"/>
</dbReference>
<evidence type="ECO:0000259" key="6">
    <source>
        <dbReference type="SMART" id="SM00382"/>
    </source>
</evidence>